<protein>
    <submittedName>
        <fullName evidence="1">Uncharacterized protein</fullName>
    </submittedName>
</protein>
<dbReference type="AlphaFoldDB" id="A0AAW0DBA0"/>
<comment type="caution">
    <text evidence="1">The sequence shown here is derived from an EMBL/GenBank/DDBJ whole genome shotgun (WGS) entry which is preliminary data.</text>
</comment>
<proteinExistence type="predicted"/>
<dbReference type="EMBL" id="JAYKXP010000016">
    <property type="protein sequence ID" value="KAK7049691.1"/>
    <property type="molecule type" value="Genomic_DNA"/>
</dbReference>
<name>A0AAW0DBA0_9AGAR</name>
<keyword evidence="2" id="KW-1185">Reference proteome</keyword>
<reference evidence="1 2" key="1">
    <citation type="submission" date="2024-01" db="EMBL/GenBank/DDBJ databases">
        <title>A draft genome for a cacao thread blight-causing isolate of Paramarasmius palmivorus.</title>
        <authorList>
            <person name="Baruah I.K."/>
            <person name="Bukari Y."/>
            <person name="Amoako-Attah I."/>
            <person name="Meinhardt L.W."/>
            <person name="Bailey B.A."/>
            <person name="Cohen S.P."/>
        </authorList>
    </citation>
    <scope>NUCLEOTIDE SEQUENCE [LARGE SCALE GENOMIC DNA]</scope>
    <source>
        <strain evidence="1 2">GH-12</strain>
    </source>
</reference>
<gene>
    <name evidence="1" type="ORF">VNI00_005722</name>
</gene>
<accession>A0AAW0DBA0</accession>
<dbReference type="Proteomes" id="UP001383192">
    <property type="component" value="Unassembled WGS sequence"/>
</dbReference>
<organism evidence="1 2">
    <name type="scientific">Paramarasmius palmivorus</name>
    <dbReference type="NCBI Taxonomy" id="297713"/>
    <lineage>
        <taxon>Eukaryota</taxon>
        <taxon>Fungi</taxon>
        <taxon>Dikarya</taxon>
        <taxon>Basidiomycota</taxon>
        <taxon>Agaricomycotina</taxon>
        <taxon>Agaricomycetes</taxon>
        <taxon>Agaricomycetidae</taxon>
        <taxon>Agaricales</taxon>
        <taxon>Marasmiineae</taxon>
        <taxon>Marasmiaceae</taxon>
        <taxon>Paramarasmius</taxon>
    </lineage>
</organism>
<sequence>MTLSRQLLRSLPSPRLVLQSRTFQHAPKRILTSTRSFSITCRREASEPDLGEMYAKLSKTTVFQKLAESPSAINALKDFGQAMQKQGRRTHCFLSPETDLSLGYDLTKPPTTMQMVKMSMNKEFREAALRMQEEFTKAGIDLADKAVMEELMQAMKKD</sequence>
<evidence type="ECO:0000313" key="1">
    <source>
        <dbReference type="EMBL" id="KAK7049691.1"/>
    </source>
</evidence>
<evidence type="ECO:0000313" key="2">
    <source>
        <dbReference type="Proteomes" id="UP001383192"/>
    </source>
</evidence>